<sequence length="592" mass="62259">MDSLFKGGWHPEREENESGSRLSKVSSGAFSKLRGADPRNSNERDYETFNARPLESLTDPKTFAPPPKHRLYHADAQSQGAPVHNPPGPYTPTASSTPAAPIPAYPQPSQPSYQPAYQPTAAPGFPSPVPVAAPVAAPTYTPTAVPVTHPGPPPPARPNLPARPTPPPPYVPATATQPPAPAPAPAPTPTPSLPRATSVSPYSHQSASPPPPMPGAVPTPPHAAPTSAIPNFAAEIARRSSSSVSAASSGALPAASSAKPKPALPPKPKNLKAPPIPAKPKSLSQFTTAAKSSPATAPPVQAVINHTSPVTVAAQSVSPPTPIAAPAPVQTPTPVTVQAPVKPSWSPPQYDLELGTGWFARQPLSLPSCFNGMPYAISSTQFGNSQTLIISIRNTTDLSIFKLNCTFDLSRPVETVQAQRVDIPPPPELPESELLKASSFFGEHVASWCEQRINQQVGNGECWTLAHDALESVSGCMPSQGLVHGHLIYSWDDGVVTGSTHNIKRGDIIQFRSGCLKSGNRTSYAGAPDHTSVVVRIDEPNLGAVTVLEQNVGGRRTVGYGQYAASEMVSGSLKVFRPMWAQWAGELSTQWP</sequence>
<keyword evidence="4" id="KW-1185">Reference proteome</keyword>
<feature type="compositionally biased region" description="Basic and acidic residues" evidence="1">
    <location>
        <begin position="34"/>
        <end position="47"/>
    </location>
</feature>
<evidence type="ECO:0000313" key="4">
    <source>
        <dbReference type="Proteomes" id="UP000095023"/>
    </source>
</evidence>
<proteinExistence type="predicted"/>
<name>A0A1E4TGK7_9ASCO</name>
<dbReference type="InterPro" id="IPR057402">
    <property type="entry name" value="AIM3_BBC1_C"/>
</dbReference>
<feature type="compositionally biased region" description="Low complexity" evidence="1">
    <location>
        <begin position="132"/>
        <end position="148"/>
    </location>
</feature>
<feature type="compositionally biased region" description="Low complexity" evidence="1">
    <location>
        <begin position="240"/>
        <end position="261"/>
    </location>
</feature>
<dbReference type="EMBL" id="KV453842">
    <property type="protein sequence ID" value="ODV90843.1"/>
    <property type="molecule type" value="Genomic_DNA"/>
</dbReference>
<feature type="compositionally biased region" description="Low complexity" evidence="1">
    <location>
        <begin position="279"/>
        <end position="293"/>
    </location>
</feature>
<organism evidence="3 4">
    <name type="scientific">Tortispora caseinolytica NRRL Y-17796</name>
    <dbReference type="NCBI Taxonomy" id="767744"/>
    <lineage>
        <taxon>Eukaryota</taxon>
        <taxon>Fungi</taxon>
        <taxon>Dikarya</taxon>
        <taxon>Ascomycota</taxon>
        <taxon>Saccharomycotina</taxon>
        <taxon>Trigonopsidomycetes</taxon>
        <taxon>Trigonopsidales</taxon>
        <taxon>Trigonopsidaceae</taxon>
        <taxon>Tortispora</taxon>
    </lineage>
</organism>
<feature type="domain" description="BBC1/AIM3 cysteine proteinase-fold" evidence="2">
    <location>
        <begin position="422"/>
        <end position="587"/>
    </location>
</feature>
<feature type="compositionally biased region" description="Polar residues" evidence="1">
    <location>
        <begin position="19"/>
        <end position="29"/>
    </location>
</feature>
<feature type="region of interest" description="Disordered" evidence="1">
    <location>
        <begin position="1"/>
        <end position="293"/>
    </location>
</feature>
<feature type="compositionally biased region" description="Pro residues" evidence="1">
    <location>
        <begin position="100"/>
        <end position="109"/>
    </location>
</feature>
<accession>A0A1E4TGK7</accession>
<feature type="compositionally biased region" description="Pro residues" evidence="1">
    <location>
        <begin position="149"/>
        <end position="171"/>
    </location>
</feature>
<dbReference type="Proteomes" id="UP000095023">
    <property type="component" value="Unassembled WGS sequence"/>
</dbReference>
<protein>
    <recommendedName>
        <fullName evidence="2">BBC1/AIM3 cysteine proteinase-fold domain-containing protein</fullName>
    </recommendedName>
</protein>
<evidence type="ECO:0000259" key="2">
    <source>
        <dbReference type="Pfam" id="PF25459"/>
    </source>
</evidence>
<dbReference type="Pfam" id="PF25459">
    <property type="entry name" value="AIM3_BBC1_C"/>
    <property type="match status" value="1"/>
</dbReference>
<feature type="compositionally biased region" description="Basic and acidic residues" evidence="1">
    <location>
        <begin position="9"/>
        <end position="18"/>
    </location>
</feature>
<feature type="compositionally biased region" description="Polar residues" evidence="1">
    <location>
        <begin position="198"/>
        <end position="207"/>
    </location>
</feature>
<reference evidence="4" key="1">
    <citation type="submission" date="2016-02" db="EMBL/GenBank/DDBJ databases">
        <title>Comparative genomics of biotechnologically important yeasts.</title>
        <authorList>
            <consortium name="DOE Joint Genome Institute"/>
            <person name="Riley R."/>
            <person name="Haridas S."/>
            <person name="Wolfe K.H."/>
            <person name="Lopes M.R."/>
            <person name="Hittinger C.T."/>
            <person name="Goker M."/>
            <person name="Salamov A."/>
            <person name="Wisecaver J."/>
            <person name="Long T.M."/>
            <person name="Aerts A.L."/>
            <person name="Barry K."/>
            <person name="Choi C."/>
            <person name="Clum A."/>
            <person name="Coughlan A.Y."/>
            <person name="Deshpande S."/>
            <person name="Douglass A.P."/>
            <person name="Hanson S.J."/>
            <person name="Klenk H.-P."/>
            <person name="Labutti K."/>
            <person name="Lapidus A."/>
            <person name="Lindquist E."/>
            <person name="Lipzen A."/>
            <person name="Meier-Kolthoff J.P."/>
            <person name="Ohm R.A."/>
            <person name="Otillar R.P."/>
            <person name="Pangilinan J."/>
            <person name="Peng Y."/>
            <person name="Rokas A."/>
            <person name="Rosa C.A."/>
            <person name="Scheuner C."/>
            <person name="Sibirny A.A."/>
            <person name="Slot J.C."/>
            <person name="Stielow J.B."/>
            <person name="Sun H."/>
            <person name="Kurtzman C.P."/>
            <person name="Blackwell M."/>
            <person name="Jeffries T.W."/>
            <person name="Grigoriev I.V."/>
        </authorList>
    </citation>
    <scope>NUCLEOTIDE SEQUENCE [LARGE SCALE GENOMIC DNA]</scope>
    <source>
        <strain evidence="4">NRRL Y-17796</strain>
    </source>
</reference>
<evidence type="ECO:0000313" key="3">
    <source>
        <dbReference type="EMBL" id="ODV90843.1"/>
    </source>
</evidence>
<feature type="compositionally biased region" description="Pro residues" evidence="1">
    <location>
        <begin position="262"/>
        <end position="278"/>
    </location>
</feature>
<evidence type="ECO:0000256" key="1">
    <source>
        <dbReference type="SAM" id="MobiDB-lite"/>
    </source>
</evidence>
<dbReference type="Gene3D" id="3.90.1720.60">
    <property type="match status" value="1"/>
</dbReference>
<dbReference type="AlphaFoldDB" id="A0A1E4TGK7"/>
<feature type="compositionally biased region" description="Low complexity" evidence="1">
    <location>
        <begin position="110"/>
        <end position="124"/>
    </location>
</feature>
<feature type="compositionally biased region" description="Pro residues" evidence="1">
    <location>
        <begin position="178"/>
        <end position="192"/>
    </location>
</feature>
<gene>
    <name evidence="3" type="ORF">CANCADRAFT_31684</name>
</gene>
<feature type="compositionally biased region" description="Pro residues" evidence="1">
    <location>
        <begin position="208"/>
        <end position="223"/>
    </location>
</feature>
<dbReference type="PRINTS" id="PR01217">
    <property type="entry name" value="PRICHEXTENSN"/>
</dbReference>
<dbReference type="OrthoDB" id="3357271at2759"/>